<proteinExistence type="predicted"/>
<dbReference type="Proteomes" id="UP000032142">
    <property type="component" value="Unassembled WGS sequence"/>
</dbReference>
<dbReference type="EMBL" id="JRRC01084871">
    <property type="protein sequence ID" value="KHF99554.1"/>
    <property type="molecule type" value="Genomic_DNA"/>
</dbReference>
<keyword evidence="2" id="KW-1185">Reference proteome</keyword>
<comment type="caution">
    <text evidence="1">The sequence shown here is derived from an EMBL/GenBank/DDBJ whole genome shotgun (WGS) entry which is preliminary data.</text>
</comment>
<sequence length="11" mass="1246">MKATIVKRDLA</sequence>
<evidence type="ECO:0000313" key="2">
    <source>
        <dbReference type="Proteomes" id="UP000032142"/>
    </source>
</evidence>
<evidence type="ECO:0000313" key="1">
    <source>
        <dbReference type="EMBL" id="KHF99554.1"/>
    </source>
</evidence>
<reference evidence="2" key="1">
    <citation type="submission" date="2014-09" db="EMBL/GenBank/DDBJ databases">
        <authorList>
            <person name="Mudge J."/>
            <person name="Ramaraj T."/>
            <person name="Lindquist I.E."/>
            <person name="Bharti A.K."/>
            <person name="Sundararajan A."/>
            <person name="Cameron C.T."/>
            <person name="Woodward J.E."/>
            <person name="May G.D."/>
            <person name="Brubaker C."/>
            <person name="Broadhvest J."/>
            <person name="Wilkins T.A."/>
        </authorList>
    </citation>
    <scope>NUCLEOTIDE SEQUENCE</scope>
    <source>
        <strain evidence="2">cv. AKA8401</strain>
    </source>
</reference>
<gene>
    <name evidence="1" type="ORF">F383_38514</name>
</gene>
<protein>
    <submittedName>
        <fullName evidence="1">Uncharacterized protein</fullName>
    </submittedName>
</protein>
<accession>A0A0B0MFI5</accession>
<name>A0A0B0MFI5_GOSAR</name>
<organism evidence="1 2">
    <name type="scientific">Gossypium arboreum</name>
    <name type="common">Tree cotton</name>
    <name type="synonym">Gossypium nanking</name>
    <dbReference type="NCBI Taxonomy" id="29729"/>
    <lineage>
        <taxon>Eukaryota</taxon>
        <taxon>Viridiplantae</taxon>
        <taxon>Streptophyta</taxon>
        <taxon>Embryophyta</taxon>
        <taxon>Tracheophyta</taxon>
        <taxon>Spermatophyta</taxon>
        <taxon>Magnoliopsida</taxon>
        <taxon>eudicotyledons</taxon>
        <taxon>Gunneridae</taxon>
        <taxon>Pentapetalae</taxon>
        <taxon>rosids</taxon>
        <taxon>malvids</taxon>
        <taxon>Malvales</taxon>
        <taxon>Malvaceae</taxon>
        <taxon>Malvoideae</taxon>
        <taxon>Gossypium</taxon>
    </lineage>
</organism>